<comment type="caution">
    <text evidence="1">The sequence shown here is derived from an EMBL/GenBank/DDBJ whole genome shotgun (WGS) entry which is preliminary data.</text>
</comment>
<dbReference type="EMBL" id="RDQH01000330">
    <property type="protein sequence ID" value="RXI01266.1"/>
    <property type="molecule type" value="Genomic_DNA"/>
</dbReference>
<accession>A0A498K1E4</accession>
<gene>
    <name evidence="1" type="ORF">DVH24_001500</name>
</gene>
<proteinExistence type="predicted"/>
<keyword evidence="2" id="KW-1185">Reference proteome</keyword>
<reference evidence="1 2" key="1">
    <citation type="submission" date="2018-10" db="EMBL/GenBank/DDBJ databases">
        <title>A high-quality apple genome assembly.</title>
        <authorList>
            <person name="Hu J."/>
        </authorList>
    </citation>
    <scope>NUCLEOTIDE SEQUENCE [LARGE SCALE GENOMIC DNA]</scope>
    <source>
        <strain evidence="2">cv. HFTH1</strain>
        <tissue evidence="1">Young leaf</tissue>
    </source>
</reference>
<sequence>MELVFDLGQGYFSNHTGLYSDSAELVNNFMKFYSDS</sequence>
<name>A0A498K1E4_MALDO</name>
<dbReference type="AlphaFoldDB" id="A0A498K1E4"/>
<organism evidence="1 2">
    <name type="scientific">Malus domestica</name>
    <name type="common">Apple</name>
    <name type="synonym">Pyrus malus</name>
    <dbReference type="NCBI Taxonomy" id="3750"/>
    <lineage>
        <taxon>Eukaryota</taxon>
        <taxon>Viridiplantae</taxon>
        <taxon>Streptophyta</taxon>
        <taxon>Embryophyta</taxon>
        <taxon>Tracheophyta</taxon>
        <taxon>Spermatophyta</taxon>
        <taxon>Magnoliopsida</taxon>
        <taxon>eudicotyledons</taxon>
        <taxon>Gunneridae</taxon>
        <taxon>Pentapetalae</taxon>
        <taxon>rosids</taxon>
        <taxon>fabids</taxon>
        <taxon>Rosales</taxon>
        <taxon>Rosaceae</taxon>
        <taxon>Amygdaloideae</taxon>
        <taxon>Maleae</taxon>
        <taxon>Malus</taxon>
    </lineage>
</organism>
<dbReference type="Proteomes" id="UP000290289">
    <property type="component" value="Chromosome 4"/>
</dbReference>
<evidence type="ECO:0000313" key="2">
    <source>
        <dbReference type="Proteomes" id="UP000290289"/>
    </source>
</evidence>
<evidence type="ECO:0000313" key="1">
    <source>
        <dbReference type="EMBL" id="RXI01266.1"/>
    </source>
</evidence>
<protein>
    <submittedName>
        <fullName evidence="1">Uncharacterized protein</fullName>
    </submittedName>
</protein>